<organism evidence="1 2">
    <name type="scientific">Alkalilimnicola ehrlichii</name>
    <dbReference type="NCBI Taxonomy" id="351052"/>
    <lineage>
        <taxon>Bacteria</taxon>
        <taxon>Pseudomonadati</taxon>
        <taxon>Pseudomonadota</taxon>
        <taxon>Gammaproteobacteria</taxon>
        <taxon>Chromatiales</taxon>
        <taxon>Ectothiorhodospiraceae</taxon>
        <taxon>Alkalilimnicola</taxon>
    </lineage>
</organism>
<accession>A0A3E0WMS1</accession>
<dbReference type="EMBL" id="NFZW01000022">
    <property type="protein sequence ID" value="RFA33245.1"/>
    <property type="molecule type" value="Genomic_DNA"/>
</dbReference>
<dbReference type="OrthoDB" id="1728497at2"/>
<dbReference type="Proteomes" id="UP000256763">
    <property type="component" value="Unassembled WGS sequence"/>
</dbReference>
<evidence type="ECO:0000313" key="2">
    <source>
        <dbReference type="Proteomes" id="UP000256763"/>
    </source>
</evidence>
<dbReference type="AlphaFoldDB" id="A0A3E0WMS1"/>
<name>A0A3E0WMS1_9GAMM</name>
<gene>
    <name evidence="1" type="ORF">CAL65_17910</name>
</gene>
<reference evidence="2" key="1">
    <citation type="submission" date="2017-05" db="EMBL/GenBank/DDBJ databases">
        <authorList>
            <person name="Sharma S."/>
            <person name="Sidhu C."/>
            <person name="Pinnaka A.K."/>
        </authorList>
    </citation>
    <scope>NUCLEOTIDE SEQUENCE [LARGE SCALE GENOMIC DNA]</scope>
    <source>
        <strain evidence="2">AK93</strain>
    </source>
</reference>
<proteinExistence type="predicted"/>
<comment type="caution">
    <text evidence="1">The sequence shown here is derived from an EMBL/GenBank/DDBJ whole genome shotgun (WGS) entry which is preliminary data.</text>
</comment>
<evidence type="ECO:0000313" key="1">
    <source>
        <dbReference type="EMBL" id="RFA33245.1"/>
    </source>
</evidence>
<protein>
    <submittedName>
        <fullName evidence="1">Uncharacterized protein</fullName>
    </submittedName>
</protein>
<sequence>MGLATHHKSSKPCVLGMAPDLSGESSDIRYSQSRRLAKGQGQTCEGVSGGCPTPDCGCRTGAGYEVWRLGAFQSTGARNTLMRTCKGTGGGPYAPRE</sequence>
<keyword evidence="2" id="KW-1185">Reference proteome</keyword>